<organism evidence="13 14">
    <name type="scientific">Succinatimonas hippei (strain DSM 22608 / JCM 16073 / KCTC 15190 / YIT 12066)</name>
    <dbReference type="NCBI Taxonomy" id="762983"/>
    <lineage>
        <taxon>Bacteria</taxon>
        <taxon>Pseudomonadati</taxon>
        <taxon>Pseudomonadota</taxon>
        <taxon>Gammaproteobacteria</taxon>
        <taxon>Aeromonadales</taxon>
        <taxon>Succinivibrionaceae</taxon>
        <taxon>Succinatimonas</taxon>
    </lineage>
</organism>
<comment type="cofactor">
    <cofactor evidence="6">
        <name>Mg(2+)</name>
        <dbReference type="ChEBI" id="CHEBI:18420"/>
    </cofactor>
    <text evidence="6">Binds 1 Mg(2+) ion per subunit.</text>
</comment>
<evidence type="ECO:0000259" key="9">
    <source>
        <dbReference type="Pfam" id="PF00408"/>
    </source>
</evidence>
<dbReference type="InterPro" id="IPR005846">
    <property type="entry name" value="A-D-PHexomutase_a/b/a-III"/>
</dbReference>
<dbReference type="InterPro" id="IPR036900">
    <property type="entry name" value="A-D-PHexomutase_C_sf"/>
</dbReference>
<dbReference type="GO" id="GO:0005975">
    <property type="term" value="P:carbohydrate metabolic process"/>
    <property type="evidence" value="ECO:0007669"/>
    <property type="project" value="InterPro"/>
</dbReference>
<evidence type="ECO:0000256" key="6">
    <source>
        <dbReference type="HAMAP-Rule" id="MF_01554"/>
    </source>
</evidence>
<dbReference type="GO" id="GO:0000287">
    <property type="term" value="F:magnesium ion binding"/>
    <property type="evidence" value="ECO:0007669"/>
    <property type="project" value="UniProtKB-UniRule"/>
</dbReference>
<dbReference type="HAMAP" id="MF_01554_B">
    <property type="entry name" value="GlmM_B"/>
    <property type="match status" value="1"/>
</dbReference>
<dbReference type="STRING" id="762983.HMPREF9444_02172"/>
<dbReference type="InterPro" id="IPR006352">
    <property type="entry name" value="GlmM_bact"/>
</dbReference>
<dbReference type="Pfam" id="PF02880">
    <property type="entry name" value="PGM_PMM_III"/>
    <property type="match status" value="1"/>
</dbReference>
<dbReference type="InterPro" id="IPR016066">
    <property type="entry name" value="A-D-PHexomutase_CS"/>
</dbReference>
<dbReference type="FunFam" id="3.40.120.10:FF:000003">
    <property type="entry name" value="Phosphoglucosamine mutase"/>
    <property type="match status" value="1"/>
</dbReference>
<dbReference type="InterPro" id="IPR005841">
    <property type="entry name" value="Alpha-D-phosphohexomutase_SF"/>
</dbReference>
<evidence type="ECO:0000256" key="3">
    <source>
        <dbReference type="ARBA" id="ARBA00022723"/>
    </source>
</evidence>
<evidence type="ECO:0000256" key="8">
    <source>
        <dbReference type="RuleBase" id="RU004327"/>
    </source>
</evidence>
<feature type="binding site" evidence="6">
    <location>
        <position position="244"/>
    </location>
    <ligand>
        <name>Mg(2+)</name>
        <dbReference type="ChEBI" id="CHEBI:18420"/>
    </ligand>
</feature>
<evidence type="ECO:0000256" key="1">
    <source>
        <dbReference type="ARBA" id="ARBA00010231"/>
    </source>
</evidence>
<feature type="binding site" evidence="6">
    <location>
        <position position="240"/>
    </location>
    <ligand>
        <name>Mg(2+)</name>
        <dbReference type="ChEBI" id="CHEBI:18420"/>
    </ligand>
</feature>
<sequence length="447" mass="48671">MKRKYFGTDGVRGRVGQYPITPDFVLKLGMAAGKVLSRKKGGKVIIGKDTRLSGYMLEAALESGFSAAGVSTVLLGPMPTPAISYLTKAFRADLGVVISASHNPYYDNGIKFFSREGTKLPDEVELEIEKILESDIVLADSAEFGRAYRQEDAPGRYIEFCKSSFANHMSLSGLKIVIDCANGATYHVAPMVFRELGAKVITIGDRPDGININDGVGSTHPEALIEKVLATKADLGIAFDGDGDRVMMVDSHGHLLDGDALLYIIAKDRFVQNKLHGGVVGTLMSNLGLELALKREGIEFTRSAVGDRYVMETLLDKKWNLGGENSGHIICLNYVSTGDGIVSALQVLKAAIRQGKSLEDLVRSLDMFPQELVNLRLSAGFDALSDEKVLSEVKAVENELGSRGRVLLRKSGTEPVVRVMVEGEDREYVHRLAQRISNVIRHQAEEA</sequence>
<dbReference type="InterPro" id="IPR016055">
    <property type="entry name" value="A-D-PHexomutase_a/b/a-I/II/III"/>
</dbReference>
<dbReference type="Pfam" id="PF02879">
    <property type="entry name" value="PGM_PMM_II"/>
    <property type="match status" value="1"/>
</dbReference>
<evidence type="ECO:0000313" key="13">
    <source>
        <dbReference type="EMBL" id="EFY06080.1"/>
    </source>
</evidence>
<reference evidence="13 14" key="1">
    <citation type="submission" date="2011-01" db="EMBL/GenBank/DDBJ databases">
        <authorList>
            <person name="Weinstock G."/>
            <person name="Sodergren E."/>
            <person name="Clifton S."/>
            <person name="Fulton L."/>
            <person name="Fulton B."/>
            <person name="Courtney L."/>
            <person name="Fronick C."/>
            <person name="Harrison M."/>
            <person name="Strong C."/>
            <person name="Farmer C."/>
            <person name="Delahaunty K."/>
            <person name="Markovic C."/>
            <person name="Hall O."/>
            <person name="Minx P."/>
            <person name="Tomlinson C."/>
            <person name="Mitreva M."/>
            <person name="Hou S."/>
            <person name="Chen J."/>
            <person name="Wollam A."/>
            <person name="Pepin K.H."/>
            <person name="Johnson M."/>
            <person name="Bhonagiri V."/>
            <person name="Zhang X."/>
            <person name="Suruliraj S."/>
            <person name="Warren W."/>
            <person name="Chinwalla A."/>
            <person name="Mardis E.R."/>
            <person name="Wilson R.K."/>
        </authorList>
    </citation>
    <scope>NUCLEOTIDE SEQUENCE [LARGE SCALE GENOMIC DNA]</scope>
    <source>
        <strain evidence="14">DSM 22608 / JCM 16073 / KCTC 15190 / YIT 12066</strain>
    </source>
</reference>
<accession>E8LN19</accession>
<keyword evidence="2 6" id="KW-0597">Phosphoprotein</keyword>
<dbReference type="Gene3D" id="3.30.310.50">
    <property type="entry name" value="Alpha-D-phosphohexomutase, C-terminal domain"/>
    <property type="match status" value="1"/>
</dbReference>
<dbReference type="SUPFAM" id="SSF53738">
    <property type="entry name" value="Phosphoglucomutase, first 3 domains"/>
    <property type="match status" value="3"/>
</dbReference>
<dbReference type="Pfam" id="PF02878">
    <property type="entry name" value="PGM_PMM_I"/>
    <property type="match status" value="1"/>
</dbReference>
<comment type="function">
    <text evidence="6 8">Catalyzes the conversion of glucosamine-6-phosphate to glucosamine-1-phosphate.</text>
</comment>
<dbReference type="AlphaFoldDB" id="E8LN19"/>
<comment type="catalytic activity">
    <reaction evidence="6 8">
        <text>alpha-D-glucosamine 1-phosphate = D-glucosamine 6-phosphate</text>
        <dbReference type="Rhea" id="RHEA:23424"/>
        <dbReference type="ChEBI" id="CHEBI:58516"/>
        <dbReference type="ChEBI" id="CHEBI:58725"/>
        <dbReference type="EC" id="5.4.2.10"/>
    </reaction>
</comment>
<protein>
    <recommendedName>
        <fullName evidence="6 8">Phosphoglucosamine mutase</fullName>
        <ecNumber evidence="6 8">5.4.2.10</ecNumber>
    </recommendedName>
</protein>
<feature type="domain" description="Alpha-D-phosphohexomutase alpha/beta/alpha" evidence="12">
    <location>
        <begin position="257"/>
        <end position="364"/>
    </location>
</feature>
<dbReference type="Gene3D" id="3.40.120.10">
    <property type="entry name" value="Alpha-D-Glucose-1,6-Bisphosphate, subunit A, domain 3"/>
    <property type="match status" value="3"/>
</dbReference>
<dbReference type="HOGENOM" id="CLU_016950_7_0_6"/>
<evidence type="ECO:0000256" key="2">
    <source>
        <dbReference type="ARBA" id="ARBA00022553"/>
    </source>
</evidence>
<feature type="modified residue" description="Phosphoserine" evidence="6">
    <location>
        <position position="101"/>
    </location>
</feature>
<evidence type="ECO:0000256" key="4">
    <source>
        <dbReference type="ARBA" id="ARBA00022842"/>
    </source>
</evidence>
<feature type="domain" description="Alpha-D-phosphohexomutase C-terminal" evidence="9">
    <location>
        <begin position="372"/>
        <end position="437"/>
    </location>
</feature>
<dbReference type="GO" id="GO:0004615">
    <property type="term" value="F:phosphomannomutase activity"/>
    <property type="evidence" value="ECO:0007669"/>
    <property type="project" value="TreeGrafter"/>
</dbReference>
<proteinExistence type="inferred from homology"/>
<feature type="binding site" evidence="6">
    <location>
        <position position="242"/>
    </location>
    <ligand>
        <name>Mg(2+)</name>
        <dbReference type="ChEBI" id="CHEBI:18420"/>
    </ligand>
</feature>
<keyword evidence="4 6" id="KW-0460">Magnesium</keyword>
<dbReference type="InterPro" id="IPR005843">
    <property type="entry name" value="A-D-PHexomutase_C"/>
</dbReference>
<dbReference type="FunFam" id="3.30.310.50:FF:000001">
    <property type="entry name" value="Phosphoglucosamine mutase"/>
    <property type="match status" value="1"/>
</dbReference>
<dbReference type="PROSITE" id="PS00710">
    <property type="entry name" value="PGM_PMM"/>
    <property type="match status" value="1"/>
</dbReference>
<dbReference type="PANTHER" id="PTHR42946:SF1">
    <property type="entry name" value="PHOSPHOGLUCOMUTASE (ALPHA-D-GLUCOSE-1,6-BISPHOSPHATE-DEPENDENT)"/>
    <property type="match status" value="1"/>
</dbReference>
<dbReference type="RefSeq" id="WP_009144307.1">
    <property type="nucleotide sequence ID" value="NZ_GL831075.1"/>
</dbReference>
<evidence type="ECO:0000259" key="11">
    <source>
        <dbReference type="Pfam" id="PF02879"/>
    </source>
</evidence>
<dbReference type="Proteomes" id="UP000018458">
    <property type="component" value="Unassembled WGS sequence"/>
</dbReference>
<feature type="binding site" description="via phosphate group" evidence="6">
    <location>
        <position position="101"/>
    </location>
    <ligand>
        <name>Mg(2+)</name>
        <dbReference type="ChEBI" id="CHEBI:18420"/>
    </ligand>
</feature>
<dbReference type="Pfam" id="PF00408">
    <property type="entry name" value="PGM_PMM_IV"/>
    <property type="match status" value="1"/>
</dbReference>
<comment type="similarity">
    <text evidence="1 6 7">Belongs to the phosphohexose mutase family.</text>
</comment>
<dbReference type="EMBL" id="AEVO01000156">
    <property type="protein sequence ID" value="EFY06080.1"/>
    <property type="molecule type" value="Genomic_DNA"/>
</dbReference>
<dbReference type="SUPFAM" id="SSF55957">
    <property type="entry name" value="Phosphoglucomutase, C-terminal domain"/>
    <property type="match status" value="1"/>
</dbReference>
<dbReference type="GO" id="GO:0008966">
    <property type="term" value="F:phosphoglucosamine mutase activity"/>
    <property type="evidence" value="ECO:0007669"/>
    <property type="project" value="UniProtKB-UniRule"/>
</dbReference>
<evidence type="ECO:0000256" key="7">
    <source>
        <dbReference type="RuleBase" id="RU004326"/>
    </source>
</evidence>
<feature type="domain" description="Alpha-D-phosphohexomutase alpha/beta/alpha" evidence="10">
    <location>
        <begin position="3"/>
        <end position="134"/>
    </location>
</feature>
<dbReference type="eggNOG" id="COG1109">
    <property type="taxonomic scope" value="Bacteria"/>
</dbReference>
<comment type="caution">
    <text evidence="13">The sequence shown here is derived from an EMBL/GenBank/DDBJ whole genome shotgun (WGS) entry which is preliminary data.</text>
</comment>
<evidence type="ECO:0000259" key="12">
    <source>
        <dbReference type="Pfam" id="PF02880"/>
    </source>
</evidence>
<dbReference type="NCBIfam" id="NF008139">
    <property type="entry name" value="PRK10887.1"/>
    <property type="match status" value="1"/>
</dbReference>
<comment type="PTM">
    <text evidence="6">Activated by phosphorylation.</text>
</comment>
<dbReference type="InterPro" id="IPR050060">
    <property type="entry name" value="Phosphoglucosamine_mutase"/>
</dbReference>
<keyword evidence="3 6" id="KW-0479">Metal-binding</keyword>
<dbReference type="EC" id="5.4.2.10" evidence="6 8"/>
<dbReference type="InterPro" id="IPR005845">
    <property type="entry name" value="A-D-PHexomutase_a/b/a-II"/>
</dbReference>
<keyword evidence="14" id="KW-1185">Reference proteome</keyword>
<name>E8LN19_SUCHY</name>
<evidence type="ECO:0000313" key="14">
    <source>
        <dbReference type="Proteomes" id="UP000018458"/>
    </source>
</evidence>
<dbReference type="FunFam" id="3.40.120.10:FF:000001">
    <property type="entry name" value="Phosphoglucosamine mutase"/>
    <property type="match status" value="1"/>
</dbReference>
<dbReference type="PRINTS" id="PR00509">
    <property type="entry name" value="PGMPMM"/>
</dbReference>
<feature type="domain" description="Alpha-D-phosphohexomutase alpha/beta/alpha" evidence="11">
    <location>
        <begin position="156"/>
        <end position="253"/>
    </location>
</feature>
<evidence type="ECO:0000256" key="5">
    <source>
        <dbReference type="ARBA" id="ARBA00023235"/>
    </source>
</evidence>
<evidence type="ECO:0000259" key="10">
    <source>
        <dbReference type="Pfam" id="PF02878"/>
    </source>
</evidence>
<dbReference type="NCBIfam" id="TIGR01455">
    <property type="entry name" value="glmM"/>
    <property type="match status" value="1"/>
</dbReference>
<dbReference type="GO" id="GO:0009252">
    <property type="term" value="P:peptidoglycan biosynthetic process"/>
    <property type="evidence" value="ECO:0007669"/>
    <property type="project" value="UniProtKB-ARBA"/>
</dbReference>
<dbReference type="OrthoDB" id="9803322at2"/>
<dbReference type="InterPro" id="IPR005844">
    <property type="entry name" value="A-D-PHexomutase_a/b/a-I"/>
</dbReference>
<dbReference type="GO" id="GO:0005829">
    <property type="term" value="C:cytosol"/>
    <property type="evidence" value="ECO:0007669"/>
    <property type="project" value="TreeGrafter"/>
</dbReference>
<keyword evidence="5 6" id="KW-0413">Isomerase</keyword>
<dbReference type="CDD" id="cd05802">
    <property type="entry name" value="GlmM"/>
    <property type="match status" value="1"/>
</dbReference>
<feature type="active site" description="Phosphoserine intermediate" evidence="6">
    <location>
        <position position="101"/>
    </location>
</feature>
<gene>
    <name evidence="6 13" type="primary">glmM</name>
    <name evidence="13" type="ORF">HMPREF9444_02172</name>
</gene>
<dbReference type="PANTHER" id="PTHR42946">
    <property type="entry name" value="PHOSPHOHEXOSE MUTASE"/>
    <property type="match status" value="1"/>
</dbReference>
<dbReference type="GO" id="GO:0006048">
    <property type="term" value="P:UDP-N-acetylglucosamine biosynthetic process"/>
    <property type="evidence" value="ECO:0007669"/>
    <property type="project" value="TreeGrafter"/>
</dbReference>